<dbReference type="EMBL" id="AUZH01000026">
    <property type="protein sequence ID" value="KFN87437.1"/>
    <property type="molecule type" value="Genomic_DNA"/>
</dbReference>
<evidence type="ECO:0000313" key="2">
    <source>
        <dbReference type="EMBL" id="SFL15911.1"/>
    </source>
</evidence>
<protein>
    <submittedName>
        <fullName evidence="1">Uncharacterized protein</fullName>
    </submittedName>
</protein>
<comment type="caution">
    <text evidence="1">The sequence shown here is derived from an EMBL/GenBank/DDBJ whole genome shotgun (WGS) entry which is preliminary data.</text>
</comment>
<dbReference type="AlphaFoldDB" id="A0A091BUK9"/>
<evidence type="ECO:0000313" key="4">
    <source>
        <dbReference type="Proteomes" id="UP000182793"/>
    </source>
</evidence>
<accession>A0A091BUK9</accession>
<dbReference type="Proteomes" id="UP000029382">
    <property type="component" value="Unassembled WGS sequence"/>
</dbReference>
<gene>
    <name evidence="1" type="ORF">H702_07195</name>
    <name evidence="2" type="ORF">SAMN02910290_00689</name>
</gene>
<proteinExistence type="predicted"/>
<evidence type="ECO:0000313" key="1">
    <source>
        <dbReference type="EMBL" id="KFN87437.1"/>
    </source>
</evidence>
<sequence length="62" mass="7348">MVKLRDFINLIIMDNNDPIYIFEDNHKMLEYGVDDVSDVLSYYIDTIVIYDGMVEITLKEEL</sequence>
<reference evidence="2 4" key="2">
    <citation type="submission" date="2016-10" db="EMBL/GenBank/DDBJ databases">
        <authorList>
            <person name="Varghese N."/>
            <person name="Submissions S."/>
        </authorList>
    </citation>
    <scope>NUCLEOTIDE SEQUENCE [LARGE SCALE GENOMIC DNA]</scope>
    <source>
        <strain evidence="2 4">JB1</strain>
    </source>
</reference>
<keyword evidence="4" id="KW-1185">Reference proteome</keyword>
<evidence type="ECO:0000313" key="3">
    <source>
        <dbReference type="Proteomes" id="UP000029382"/>
    </source>
</evidence>
<organism evidence="1 3">
    <name type="scientific">Streptococcus equinus JB1</name>
    <dbReference type="NCBI Taxonomy" id="1294274"/>
    <lineage>
        <taxon>Bacteria</taxon>
        <taxon>Bacillati</taxon>
        <taxon>Bacillota</taxon>
        <taxon>Bacilli</taxon>
        <taxon>Lactobacillales</taxon>
        <taxon>Streptococcaceae</taxon>
        <taxon>Streptococcus</taxon>
    </lineage>
</organism>
<dbReference type="EMBL" id="FOTG01000003">
    <property type="protein sequence ID" value="SFL15911.1"/>
    <property type="molecule type" value="Genomic_DNA"/>
</dbReference>
<dbReference type="RefSeq" id="WP_039697030.1">
    <property type="nucleotide sequence ID" value="NZ_AUZH01000026.1"/>
</dbReference>
<reference evidence="1 3" key="1">
    <citation type="journal article" date="2014" name="Genome Announc.">
        <title>Draft Genome Sequences of Streptococcus bovis Strains ATCC 33317 and JB1.</title>
        <authorList>
            <person name="Benahmed F.H."/>
            <person name="Gopinath G.R."/>
            <person name="Harbottle H."/>
            <person name="Cotta M.A."/>
            <person name="Luo Y."/>
            <person name="Henderson C."/>
            <person name="Teri P."/>
            <person name="Soppet D."/>
            <person name="Rasmussen M."/>
            <person name="Whitehead T.R."/>
            <person name="Davidson M."/>
        </authorList>
    </citation>
    <scope>NUCLEOTIDE SEQUENCE [LARGE SCALE GENOMIC DNA]</scope>
    <source>
        <strain evidence="1 3">JB1</strain>
    </source>
</reference>
<name>A0A091BUK9_STREI</name>
<dbReference type="Proteomes" id="UP000182793">
    <property type="component" value="Unassembled WGS sequence"/>
</dbReference>